<dbReference type="NCBIfam" id="NF033709">
    <property type="entry name" value="PorV_fam"/>
    <property type="match status" value="1"/>
</dbReference>
<dbReference type="InterPro" id="IPR047799">
    <property type="entry name" value="T9SS_OM_PorV"/>
</dbReference>
<dbReference type="Proteomes" id="UP000474296">
    <property type="component" value="Unassembled WGS sequence"/>
</dbReference>
<evidence type="ECO:0000313" key="3">
    <source>
        <dbReference type="EMBL" id="NER18665.1"/>
    </source>
</evidence>
<sequence length="383" mass="42180">MKNFICTLLIVLTAFNLSAQDDSRVITTAVPFLLITPDARAAGMGELGVSTSADAYSQQWNPAKYAFAPQQYGIGVSYTPYLSDLVNDIFLGNITFYNRINEQSAWAASFKYFSLGDIEFNSLVGNDVVSQGTQQPNELALDLSYSLKLSESFSMAIAGRYLNSNLRLQEGGNEVGGRGTVGVDVAGFYQSREIAYGSTNFNGRWRAGFNFSNIGPKLTYDEGGQENFIPSNMKIGGGYDFIFDQDNVLSLNTEFNKLLVPTPPVRDDSGNIIEGQDDDVSFFQGIFQSFGDAPGGFSEELKEFTWAVGVEYTYLDSFAVRTGYFNESDEKGSRKYATLGAGFTYNALDIDISYLFSASQVRNPLENTLRFSLTFNLGEAFDQ</sequence>
<feature type="chain" id="PRO_5026811831" evidence="1">
    <location>
        <begin position="20"/>
        <end position="383"/>
    </location>
</feature>
<dbReference type="EMBL" id="JAABOQ010000006">
    <property type="protein sequence ID" value="NER18665.1"/>
    <property type="molecule type" value="Genomic_DNA"/>
</dbReference>
<dbReference type="Pfam" id="PF19572">
    <property type="entry name" value="PorV"/>
    <property type="match status" value="1"/>
</dbReference>
<evidence type="ECO:0000256" key="1">
    <source>
        <dbReference type="SAM" id="SignalP"/>
    </source>
</evidence>
<dbReference type="Gene3D" id="2.40.160.60">
    <property type="entry name" value="Outer membrane protein transport protein (OMPP1/FadL/TodX)"/>
    <property type="match status" value="2"/>
</dbReference>
<dbReference type="RefSeq" id="WP_164033343.1">
    <property type="nucleotide sequence ID" value="NZ_JAABOQ010000006.1"/>
</dbReference>
<proteinExistence type="predicted"/>
<keyword evidence="4" id="KW-1185">Reference proteome</keyword>
<comment type="caution">
    <text evidence="3">The sequence shown here is derived from an EMBL/GenBank/DDBJ whole genome shotgun (WGS) entry which is preliminary data.</text>
</comment>
<feature type="signal peptide" evidence="1">
    <location>
        <begin position="1"/>
        <end position="19"/>
    </location>
</feature>
<feature type="domain" description="Type IX secretion system protein PorV" evidence="2">
    <location>
        <begin position="19"/>
        <end position="264"/>
    </location>
</feature>
<evidence type="ECO:0000259" key="2">
    <source>
        <dbReference type="Pfam" id="PF19572"/>
    </source>
</evidence>
<accession>A0A6M0CL30</accession>
<keyword evidence="1" id="KW-0732">Signal</keyword>
<dbReference type="AlphaFoldDB" id="A0A6M0CL30"/>
<dbReference type="InterPro" id="IPR045741">
    <property type="entry name" value="PorV"/>
</dbReference>
<evidence type="ECO:0000313" key="4">
    <source>
        <dbReference type="Proteomes" id="UP000474296"/>
    </source>
</evidence>
<dbReference type="NCBIfam" id="NF033710">
    <property type="entry name" value="T9SS_OM_PorV"/>
    <property type="match status" value="1"/>
</dbReference>
<gene>
    <name evidence="3" type="primary">porV</name>
    <name evidence="3" type="ORF">GWK10_15710</name>
</gene>
<name>A0A6M0CL30_9FLAO</name>
<protein>
    <submittedName>
        <fullName evidence="3">Type IX secretion system outer membrane channel protein PorV</fullName>
    </submittedName>
</protein>
<reference evidence="3 4" key="1">
    <citation type="submission" date="2020-01" db="EMBL/GenBank/DDBJ databases">
        <title>Spongiivirga citrea KCTC 32990T.</title>
        <authorList>
            <person name="Wang G."/>
        </authorList>
    </citation>
    <scope>NUCLEOTIDE SEQUENCE [LARGE SCALE GENOMIC DNA]</scope>
    <source>
        <strain evidence="3 4">KCTC 32990</strain>
    </source>
</reference>
<organism evidence="3 4">
    <name type="scientific">Spongiivirga citrea</name>
    <dbReference type="NCBI Taxonomy" id="1481457"/>
    <lineage>
        <taxon>Bacteria</taxon>
        <taxon>Pseudomonadati</taxon>
        <taxon>Bacteroidota</taxon>
        <taxon>Flavobacteriia</taxon>
        <taxon>Flavobacteriales</taxon>
        <taxon>Flavobacteriaceae</taxon>
        <taxon>Spongiivirga</taxon>
    </lineage>
</organism>